<protein>
    <submittedName>
        <fullName evidence="2">Uncharacterized protein</fullName>
    </submittedName>
</protein>
<organism evidence="2">
    <name type="scientific">uncultured Microbacterium sp</name>
    <dbReference type="NCBI Taxonomy" id="191216"/>
    <lineage>
        <taxon>Bacteria</taxon>
        <taxon>Bacillati</taxon>
        <taxon>Actinomycetota</taxon>
        <taxon>Actinomycetes</taxon>
        <taxon>Micrococcales</taxon>
        <taxon>Microbacteriaceae</taxon>
        <taxon>Microbacterium</taxon>
        <taxon>environmental samples</taxon>
    </lineage>
</organism>
<feature type="region of interest" description="Disordered" evidence="1">
    <location>
        <begin position="222"/>
        <end position="265"/>
    </location>
</feature>
<sequence>MYSDPVITRQRALDVLQVNDVARGIAWAFNSACEQALDDFTRGNGYGALTAGVGRYELIADRLDRVFSCGEYEVTEGMESVGLDVLYEGLSERARLTMPVIPAGAVTRSNFRGSNGWTVGGFRFITHSFSRGEIARIDWTKASPTLQAVARQRPDETGLLTLLDVMLDIEQRNDLASQDDLPTVPMPTLVLVHALDRETAERELAIGHAHYNDDLGGPWHWHEDLLSGPEPDRAGRVVPDAPAPTQKEPDVTVRLRKKDAAEDAG</sequence>
<reference evidence="2" key="1">
    <citation type="submission" date="2016-03" db="EMBL/GenBank/DDBJ databases">
        <authorList>
            <person name="Ploux O."/>
        </authorList>
    </citation>
    <scope>NUCLEOTIDE SEQUENCE</scope>
    <source>
        <strain evidence="2">UC1</strain>
    </source>
</reference>
<evidence type="ECO:0000313" key="2">
    <source>
        <dbReference type="EMBL" id="SBS71844.1"/>
    </source>
</evidence>
<dbReference type="AlphaFoldDB" id="A0A1Y5NZJ3"/>
<feature type="compositionally biased region" description="Basic and acidic residues" evidence="1">
    <location>
        <begin position="222"/>
        <end position="235"/>
    </location>
</feature>
<evidence type="ECO:0000256" key="1">
    <source>
        <dbReference type="SAM" id="MobiDB-lite"/>
    </source>
</evidence>
<dbReference type="EMBL" id="FLQR01000006">
    <property type="protein sequence ID" value="SBS71844.1"/>
    <property type="molecule type" value="Genomic_DNA"/>
</dbReference>
<gene>
    <name evidence="2" type="ORF">MIPYR_20253</name>
</gene>
<accession>A0A1Y5NZJ3</accession>
<proteinExistence type="predicted"/>
<name>A0A1Y5NZJ3_9MICO</name>
<feature type="compositionally biased region" description="Basic and acidic residues" evidence="1">
    <location>
        <begin position="247"/>
        <end position="265"/>
    </location>
</feature>